<protein>
    <recommendedName>
        <fullName evidence="1">Reverse transcriptase Ty1/copia-type domain-containing protein</fullName>
    </recommendedName>
</protein>
<name>A0AAD4Z7A1_PRUDU</name>
<dbReference type="InterPro" id="IPR013103">
    <property type="entry name" value="RVT_2"/>
</dbReference>
<feature type="domain" description="Reverse transcriptase Ty1/copia-type" evidence="1">
    <location>
        <begin position="10"/>
        <end position="103"/>
    </location>
</feature>
<dbReference type="Proteomes" id="UP001054821">
    <property type="component" value="Chromosome 4"/>
</dbReference>
<dbReference type="EMBL" id="JAJFAZ020000004">
    <property type="protein sequence ID" value="KAI5335139.1"/>
    <property type="molecule type" value="Genomic_DNA"/>
</dbReference>
<accession>A0AAD4Z7A1</accession>
<evidence type="ECO:0000259" key="1">
    <source>
        <dbReference type="Pfam" id="PF07727"/>
    </source>
</evidence>
<reference evidence="2 3" key="1">
    <citation type="journal article" date="2022" name="G3 (Bethesda)">
        <title>Whole-genome sequence and methylome profiling of the almond [Prunus dulcis (Mill.) D.A. Webb] cultivar 'Nonpareil'.</title>
        <authorList>
            <person name="D'Amico-Willman K.M."/>
            <person name="Ouma W.Z."/>
            <person name="Meulia T."/>
            <person name="Sideli G.M."/>
            <person name="Gradziel T.M."/>
            <person name="Fresnedo-Ramirez J."/>
        </authorList>
    </citation>
    <scope>NUCLEOTIDE SEQUENCE [LARGE SCALE GENOMIC DNA]</scope>
    <source>
        <strain evidence="2">Clone GOH B32 T37-40</strain>
    </source>
</reference>
<dbReference type="AlphaFoldDB" id="A0AAD4Z7A1"/>
<evidence type="ECO:0000313" key="2">
    <source>
        <dbReference type="EMBL" id="KAI5335139.1"/>
    </source>
</evidence>
<comment type="caution">
    <text evidence="2">The sequence shown here is derived from an EMBL/GenBank/DDBJ whole genome shotgun (WGS) entry which is preliminary data.</text>
</comment>
<sequence>MNEEMSRRKNATWEIVDLPTGKKLMGCRWGYIVKYKADGIDNQFKAMLIAKWYTHTYVIDYRETFAPVAKINTIQVLLSLATNLEWPLQQFDVKNAFLHGDLTN</sequence>
<proteinExistence type="predicted"/>
<gene>
    <name evidence="2" type="ORF">L3X38_025272</name>
</gene>
<organism evidence="2 3">
    <name type="scientific">Prunus dulcis</name>
    <name type="common">Almond</name>
    <name type="synonym">Amygdalus dulcis</name>
    <dbReference type="NCBI Taxonomy" id="3755"/>
    <lineage>
        <taxon>Eukaryota</taxon>
        <taxon>Viridiplantae</taxon>
        <taxon>Streptophyta</taxon>
        <taxon>Embryophyta</taxon>
        <taxon>Tracheophyta</taxon>
        <taxon>Spermatophyta</taxon>
        <taxon>Magnoliopsida</taxon>
        <taxon>eudicotyledons</taxon>
        <taxon>Gunneridae</taxon>
        <taxon>Pentapetalae</taxon>
        <taxon>rosids</taxon>
        <taxon>fabids</taxon>
        <taxon>Rosales</taxon>
        <taxon>Rosaceae</taxon>
        <taxon>Amygdaloideae</taxon>
        <taxon>Amygdaleae</taxon>
        <taxon>Prunus</taxon>
    </lineage>
</organism>
<keyword evidence="3" id="KW-1185">Reference proteome</keyword>
<dbReference type="Pfam" id="PF07727">
    <property type="entry name" value="RVT_2"/>
    <property type="match status" value="1"/>
</dbReference>
<evidence type="ECO:0000313" key="3">
    <source>
        <dbReference type="Proteomes" id="UP001054821"/>
    </source>
</evidence>